<dbReference type="EMBL" id="AGWJ02000019">
    <property type="protein sequence ID" value="EHO78392.1"/>
    <property type="molecule type" value="Genomic_DNA"/>
</dbReference>
<dbReference type="InterPro" id="IPR050378">
    <property type="entry name" value="Metallo-dep_Hydrolases_sf"/>
</dbReference>
<evidence type="ECO:0000313" key="3">
    <source>
        <dbReference type="Proteomes" id="UP000003233"/>
    </source>
</evidence>
<dbReference type="Pfam" id="PF07969">
    <property type="entry name" value="Amidohydro_3"/>
    <property type="match status" value="1"/>
</dbReference>
<dbReference type="InterPro" id="IPR023100">
    <property type="entry name" value="D-aminoacylase_insert_dom_sf"/>
</dbReference>
<dbReference type="Gene3D" id="3.30.1490.130">
    <property type="entry name" value="D-aminoacylase. Domain 3"/>
    <property type="match status" value="1"/>
</dbReference>
<dbReference type="AlphaFoldDB" id="H1PXE8"/>
<organism evidence="2 3">
    <name type="scientific">Fusobacterium ulcerans 12-1B</name>
    <dbReference type="NCBI Taxonomy" id="457404"/>
    <lineage>
        <taxon>Bacteria</taxon>
        <taxon>Fusobacteriati</taxon>
        <taxon>Fusobacteriota</taxon>
        <taxon>Fusobacteriia</taxon>
        <taxon>Fusobacteriales</taxon>
        <taxon>Fusobacteriaceae</taxon>
        <taxon>Fusobacterium</taxon>
    </lineage>
</organism>
<dbReference type="BioCyc" id="FSP457404-HMP:GTSQ-3135-MONOMER"/>
<sequence length="529" mass="59588">MYKLIKNGLIYDGTLENKPFIGDILIKDNIIEKIDKSIDFENAEIIINAENKIVTPGFIDIHRHCDLAIFKENFGKLELAQGITTIGTGVCGFSFAPYTEKSKGLYDYSVPTHGHPIKDTKYPKLSDYINDLKSIDKPVNISTLQGTGAVRLAVKGYDTSPFTEAEMLRAQEYIKETVDFGIKGFSSGLVYLPEVYNTKEEMKKLFAPCKGKNMIYMPHMRDEASRLVEAVEESIEIAQENDMALHISHLKALGPENWNTTLNKAINLIEKAQKNGMDITVDFYPYHGTATTLAAILPVSFLDKNFDDILKNITSKESMEKMRYCYQNPGPNDENISPDFRWSHSIISSLSKIENKKYIGKTIHQCTVEAGCQDEIEFISYLLESENGKIGIVGFNISPDDIIKIAELPYSIVISDALYDESDTPHPRKMAAFTHFLKYYINDLKVLSLQEGIHKITQMPAKRLGYQHRGVLAEGNFADILVFDIDKLGDNATFDNSNHLSTGMNYVLVNGEIAWKDEKLIGKYGEVLH</sequence>
<dbReference type="PATRIC" id="fig|457404.5.peg.1770"/>
<dbReference type="GO" id="GO:0016812">
    <property type="term" value="F:hydrolase activity, acting on carbon-nitrogen (but not peptide) bonds, in cyclic amides"/>
    <property type="evidence" value="ECO:0007669"/>
    <property type="project" value="TreeGrafter"/>
</dbReference>
<dbReference type="InterPro" id="IPR032466">
    <property type="entry name" value="Metal_Hydrolase"/>
</dbReference>
<dbReference type="PANTHER" id="PTHR11647:SF1">
    <property type="entry name" value="COLLAPSIN RESPONSE MEDIATOR PROTEIN"/>
    <property type="match status" value="1"/>
</dbReference>
<reference evidence="2 3" key="1">
    <citation type="submission" date="2012-07" db="EMBL/GenBank/DDBJ databases">
        <title>The Genome Sequence of Fusobacterium ulcerans 12_1B.</title>
        <authorList>
            <consortium name="The Broad Institute Genome Sequencing Platform"/>
            <person name="Earl A."/>
            <person name="Ward D."/>
            <person name="Feldgarden M."/>
            <person name="Gevers D."/>
            <person name="Strauss J."/>
            <person name="Ambrose C.E."/>
            <person name="Allen-Vercoe E."/>
            <person name="Walker B."/>
            <person name="Young S.K."/>
            <person name="Zeng Q."/>
            <person name="Gargeya S."/>
            <person name="Fitzgerald M."/>
            <person name="Haas B."/>
            <person name="Abouelleil A."/>
            <person name="Alvarado L."/>
            <person name="Arachchi H.M."/>
            <person name="Berlin A.M."/>
            <person name="Chapman S.B."/>
            <person name="Goldberg J."/>
            <person name="Griggs A."/>
            <person name="Gujja S."/>
            <person name="Hansen M."/>
            <person name="Howarth C."/>
            <person name="Imamovic A."/>
            <person name="Larimer J."/>
            <person name="McCowen C."/>
            <person name="Montmayeur A."/>
            <person name="Murphy C."/>
            <person name="Neiman D."/>
            <person name="Pearson M."/>
            <person name="Priest M."/>
            <person name="Roberts A."/>
            <person name="Saif S."/>
            <person name="Shea T."/>
            <person name="Sisk P."/>
            <person name="Sykes S."/>
            <person name="Wortman J."/>
            <person name="Nusbaum C."/>
            <person name="Birren B."/>
        </authorList>
    </citation>
    <scope>NUCLEOTIDE SEQUENCE [LARGE SCALE GENOMIC DNA]</scope>
    <source>
        <strain evidence="2 3">12_1B</strain>
    </source>
</reference>
<dbReference type="InterPro" id="IPR013108">
    <property type="entry name" value="Amidohydro_3"/>
</dbReference>
<dbReference type="GO" id="GO:0005829">
    <property type="term" value="C:cytosol"/>
    <property type="evidence" value="ECO:0007669"/>
    <property type="project" value="TreeGrafter"/>
</dbReference>
<dbReference type="InterPro" id="IPR011059">
    <property type="entry name" value="Metal-dep_hydrolase_composite"/>
</dbReference>
<dbReference type="PANTHER" id="PTHR11647">
    <property type="entry name" value="HYDRANTOINASE/DIHYDROPYRIMIDINASE FAMILY MEMBER"/>
    <property type="match status" value="1"/>
</dbReference>
<dbReference type="RefSeq" id="WP_008698945.1">
    <property type="nucleotide sequence ID" value="NZ_KE161008.1"/>
</dbReference>
<dbReference type="Proteomes" id="UP000003233">
    <property type="component" value="Unassembled WGS sequence"/>
</dbReference>
<keyword evidence="3" id="KW-1185">Reference proteome</keyword>
<dbReference type="Gene3D" id="3.20.20.140">
    <property type="entry name" value="Metal-dependent hydrolases"/>
    <property type="match status" value="1"/>
</dbReference>
<dbReference type="SUPFAM" id="SSF51338">
    <property type="entry name" value="Composite domain of metallo-dependent hydrolases"/>
    <property type="match status" value="1"/>
</dbReference>
<dbReference type="Gene3D" id="2.30.40.10">
    <property type="entry name" value="Urease, subunit C, domain 1"/>
    <property type="match status" value="1"/>
</dbReference>
<dbReference type="SUPFAM" id="SSF51556">
    <property type="entry name" value="Metallo-dependent hydrolases"/>
    <property type="match status" value="1"/>
</dbReference>
<comment type="caution">
    <text evidence="2">The sequence shown here is derived from an EMBL/GenBank/DDBJ whole genome shotgun (WGS) entry which is preliminary data.</text>
</comment>
<evidence type="ECO:0000313" key="2">
    <source>
        <dbReference type="EMBL" id="EHO78392.1"/>
    </source>
</evidence>
<accession>H1PXE8</accession>
<dbReference type="HOGENOM" id="CLU_016107_2_1_0"/>
<protein>
    <recommendedName>
        <fullName evidence="1">Amidohydrolase 3 domain-containing protein</fullName>
    </recommendedName>
</protein>
<feature type="domain" description="Amidohydrolase 3" evidence="1">
    <location>
        <begin position="424"/>
        <end position="513"/>
    </location>
</feature>
<evidence type="ECO:0000259" key="1">
    <source>
        <dbReference type="Pfam" id="PF07969"/>
    </source>
</evidence>
<name>H1PXE8_9FUSO</name>
<gene>
    <name evidence="2" type="ORF">HMPREF0402_03091</name>
</gene>
<proteinExistence type="predicted"/>
<dbReference type="GO" id="GO:0016811">
    <property type="term" value="F:hydrolase activity, acting on carbon-nitrogen (but not peptide) bonds, in linear amides"/>
    <property type="evidence" value="ECO:0007669"/>
    <property type="project" value="InterPro"/>
</dbReference>